<proteinExistence type="predicted"/>
<keyword evidence="1" id="KW-0540">Nuclease</keyword>
<dbReference type="InterPro" id="IPR018573">
    <property type="entry name" value="Restrct_endonuc_II_AlwI"/>
</dbReference>
<evidence type="ECO:0000313" key="2">
    <source>
        <dbReference type="Proteomes" id="UP001465717"/>
    </source>
</evidence>
<dbReference type="Proteomes" id="UP001465717">
    <property type="component" value="Unassembled WGS sequence"/>
</dbReference>
<dbReference type="RefSeq" id="WP_349225949.1">
    <property type="nucleotide sequence ID" value="NZ_JBBNFG020000019.1"/>
</dbReference>
<dbReference type="Pfam" id="PF09491">
    <property type="entry name" value="RE_AlwI"/>
    <property type="match status" value="1"/>
</dbReference>
<dbReference type="CDD" id="cd22316">
    <property type="entry name" value="BspD6I-like"/>
    <property type="match status" value="1"/>
</dbReference>
<dbReference type="GO" id="GO:0004519">
    <property type="term" value="F:endonuclease activity"/>
    <property type="evidence" value="ECO:0007669"/>
    <property type="project" value="UniProtKB-KW"/>
</dbReference>
<keyword evidence="1" id="KW-0378">Hydrolase</keyword>
<dbReference type="GO" id="GO:0016787">
    <property type="term" value="F:hydrolase activity"/>
    <property type="evidence" value="ECO:0007669"/>
    <property type="project" value="UniProtKB-KW"/>
</dbReference>
<name>A0ABV1FXU5_9BACT</name>
<keyword evidence="2" id="KW-1185">Reference proteome</keyword>
<protein>
    <submittedName>
        <fullName evidence="1">AlwI family type II restriction endonuclease</fullName>
        <ecNumber evidence="1">3.1.21.-</ecNumber>
    </submittedName>
</protein>
<dbReference type="EMBL" id="JBBNGE010000016">
    <property type="protein sequence ID" value="MEQ2507894.1"/>
    <property type="molecule type" value="Genomic_DNA"/>
</dbReference>
<keyword evidence="1" id="KW-0255">Endonuclease</keyword>
<accession>A0ABV1FXU5</accession>
<reference evidence="1 2" key="1">
    <citation type="submission" date="2024-04" db="EMBL/GenBank/DDBJ databases">
        <title>Human intestinal bacterial collection.</title>
        <authorList>
            <person name="Pauvert C."/>
            <person name="Hitch T.C.A."/>
            <person name="Clavel T."/>
        </authorList>
    </citation>
    <scope>NUCLEOTIDE SEQUENCE [LARGE SCALE GENOMIC DNA]</scope>
    <source>
        <strain evidence="1 2">CLA-AA-H174</strain>
    </source>
</reference>
<sequence length="570" mass="65720">MAKKMRNRAVQSQTLFITTSPRTPFKAIPEMELLDKELHGETWDKDTQVKFYNLLCANDFFEGNTSKTPDLSARDRINRMPKALGFVSLPTIGLTDAGKEFVTSNNKEEILLRQMLKFQVPSPYHPLGKKAADYRVKPYLELFRLIRDLDGLSFDELQIFGMQLINYTIYDDIVDKIKRFRKEKAALASDKKKKYTEFRHDVFLREARYIYQDDIDAGNFSTRESKTTTEEDFLLKKISNMRDYSDAAVRNLRSTGMIKVTAIGKSLSILPEKKKDVDFFLSTIDREPIFVDDLERYEANLWNPAIPKLLTDDKDEIINKLSVEFGVTVADTNVSLNHLKDTLHDNIEKRKDEILSKEVKELKDYKLYDDIEETFKTMNKSYEPSLFFEWNTWRAMTMLDGGNIHANLKFDDSGKPMSTALGKMADIVCDYGDFDVTVEVSLSSGALQFKMEGEPVPRHIGIHKEKTNKPTYCFFIAPTINPATIAHFYTLYMSNVEMYGGKCCIIPLTLETFRKMLKDAVKAPNKPTPLNIKRLFDISKDLAKECLLNDETEKVWYDKITDVANNWLTA</sequence>
<dbReference type="EC" id="3.1.21.-" evidence="1"/>
<organism evidence="1 2">
    <name type="scientific">Segatella sinensis</name>
    <dbReference type="NCBI Taxonomy" id="3085167"/>
    <lineage>
        <taxon>Bacteria</taxon>
        <taxon>Pseudomonadati</taxon>
        <taxon>Bacteroidota</taxon>
        <taxon>Bacteroidia</taxon>
        <taxon>Bacteroidales</taxon>
        <taxon>Prevotellaceae</taxon>
        <taxon>Segatella</taxon>
    </lineage>
</organism>
<evidence type="ECO:0000313" key="1">
    <source>
        <dbReference type="EMBL" id="MEQ2507894.1"/>
    </source>
</evidence>
<gene>
    <name evidence="1" type="ORF">AAAT87_06300</name>
</gene>
<dbReference type="Gene3D" id="3.40.91.50">
    <property type="match status" value="1"/>
</dbReference>
<comment type="caution">
    <text evidence="1">The sequence shown here is derived from an EMBL/GenBank/DDBJ whole genome shotgun (WGS) entry which is preliminary data.</text>
</comment>